<sequence>MFRLGQNWSVRLKRSLNPNTMNKDYGMRYELGLKEKKNRLEYLFSAMRNYFYRLPTLPSDREILNTVMRNLHPYYLDRLCLQEITSLSDLIEKGRRIEENRWRIKTHKTTTAKEVTSRTRSSLHPS</sequence>
<protein>
    <recommendedName>
        <fullName evidence="3">Maturase K</fullName>
    </recommendedName>
</protein>
<comment type="caution">
    <text evidence="1">The sequence shown here is derived from an EMBL/GenBank/DDBJ whole genome shotgun (WGS) entry which is preliminary data.</text>
</comment>
<accession>A0AAW1DBE9</accession>
<name>A0AAW1DBE9_9HEMI</name>
<dbReference type="EMBL" id="JAPXFL010000003">
    <property type="protein sequence ID" value="KAK9508339.1"/>
    <property type="molecule type" value="Genomic_DNA"/>
</dbReference>
<reference evidence="1 2" key="1">
    <citation type="submission" date="2022-12" db="EMBL/GenBank/DDBJ databases">
        <title>Chromosome-level genome assembly of true bugs.</title>
        <authorList>
            <person name="Ma L."/>
            <person name="Li H."/>
        </authorList>
    </citation>
    <scope>NUCLEOTIDE SEQUENCE [LARGE SCALE GENOMIC DNA]</scope>
    <source>
        <strain evidence="1">Lab_2022b</strain>
    </source>
</reference>
<evidence type="ECO:0000313" key="2">
    <source>
        <dbReference type="Proteomes" id="UP001461498"/>
    </source>
</evidence>
<keyword evidence="2" id="KW-1185">Reference proteome</keyword>
<dbReference type="AlphaFoldDB" id="A0AAW1DBE9"/>
<evidence type="ECO:0008006" key="3">
    <source>
        <dbReference type="Google" id="ProtNLM"/>
    </source>
</evidence>
<organism evidence="1 2">
    <name type="scientific">Rhynocoris fuscipes</name>
    <dbReference type="NCBI Taxonomy" id="488301"/>
    <lineage>
        <taxon>Eukaryota</taxon>
        <taxon>Metazoa</taxon>
        <taxon>Ecdysozoa</taxon>
        <taxon>Arthropoda</taxon>
        <taxon>Hexapoda</taxon>
        <taxon>Insecta</taxon>
        <taxon>Pterygota</taxon>
        <taxon>Neoptera</taxon>
        <taxon>Paraneoptera</taxon>
        <taxon>Hemiptera</taxon>
        <taxon>Heteroptera</taxon>
        <taxon>Panheteroptera</taxon>
        <taxon>Cimicomorpha</taxon>
        <taxon>Reduviidae</taxon>
        <taxon>Harpactorinae</taxon>
        <taxon>Harpactorini</taxon>
        <taxon>Rhynocoris</taxon>
    </lineage>
</organism>
<evidence type="ECO:0000313" key="1">
    <source>
        <dbReference type="EMBL" id="KAK9508339.1"/>
    </source>
</evidence>
<gene>
    <name evidence="1" type="ORF">O3M35_005925</name>
</gene>
<dbReference type="Proteomes" id="UP001461498">
    <property type="component" value="Unassembled WGS sequence"/>
</dbReference>
<proteinExistence type="predicted"/>